<organism evidence="1 2">
    <name type="scientific">Paxillus rubicundulus Ve08.2h10</name>
    <dbReference type="NCBI Taxonomy" id="930991"/>
    <lineage>
        <taxon>Eukaryota</taxon>
        <taxon>Fungi</taxon>
        <taxon>Dikarya</taxon>
        <taxon>Basidiomycota</taxon>
        <taxon>Agaricomycotina</taxon>
        <taxon>Agaricomycetes</taxon>
        <taxon>Agaricomycetidae</taxon>
        <taxon>Boletales</taxon>
        <taxon>Paxilineae</taxon>
        <taxon>Paxillaceae</taxon>
        <taxon>Paxillus</taxon>
    </lineage>
</organism>
<proteinExistence type="predicted"/>
<feature type="non-terminal residue" evidence="1">
    <location>
        <position position="53"/>
    </location>
</feature>
<evidence type="ECO:0000313" key="1">
    <source>
        <dbReference type="EMBL" id="KIK80828.1"/>
    </source>
</evidence>
<dbReference type="EMBL" id="KN825924">
    <property type="protein sequence ID" value="KIK80828.1"/>
    <property type="molecule type" value="Genomic_DNA"/>
</dbReference>
<reference evidence="1 2" key="1">
    <citation type="submission" date="2014-04" db="EMBL/GenBank/DDBJ databases">
        <authorList>
            <consortium name="DOE Joint Genome Institute"/>
            <person name="Kuo A."/>
            <person name="Kohler A."/>
            <person name="Jargeat P."/>
            <person name="Nagy L.G."/>
            <person name="Floudas D."/>
            <person name="Copeland A."/>
            <person name="Barry K.W."/>
            <person name="Cichocki N."/>
            <person name="Veneault-Fourrey C."/>
            <person name="LaButti K."/>
            <person name="Lindquist E.A."/>
            <person name="Lipzen A."/>
            <person name="Lundell T."/>
            <person name="Morin E."/>
            <person name="Murat C."/>
            <person name="Sun H."/>
            <person name="Tunlid A."/>
            <person name="Henrissat B."/>
            <person name="Grigoriev I.V."/>
            <person name="Hibbett D.S."/>
            <person name="Martin F."/>
            <person name="Nordberg H.P."/>
            <person name="Cantor M.N."/>
            <person name="Hua S.X."/>
        </authorList>
    </citation>
    <scope>NUCLEOTIDE SEQUENCE [LARGE SCALE GENOMIC DNA]</scope>
    <source>
        <strain evidence="1 2">Ve08.2h10</strain>
    </source>
</reference>
<evidence type="ECO:0000313" key="2">
    <source>
        <dbReference type="Proteomes" id="UP000054538"/>
    </source>
</evidence>
<dbReference type="HOGENOM" id="CLU_3074308_0_0_1"/>
<dbReference type="InParanoid" id="A0A0D0CYW0"/>
<dbReference type="Proteomes" id="UP000054538">
    <property type="component" value="Unassembled WGS sequence"/>
</dbReference>
<keyword evidence="2" id="KW-1185">Reference proteome</keyword>
<protein>
    <submittedName>
        <fullName evidence="1">Uncharacterized protein</fullName>
    </submittedName>
</protein>
<reference evidence="2" key="2">
    <citation type="submission" date="2015-01" db="EMBL/GenBank/DDBJ databases">
        <title>Evolutionary Origins and Diversification of the Mycorrhizal Mutualists.</title>
        <authorList>
            <consortium name="DOE Joint Genome Institute"/>
            <consortium name="Mycorrhizal Genomics Consortium"/>
            <person name="Kohler A."/>
            <person name="Kuo A."/>
            <person name="Nagy L.G."/>
            <person name="Floudas D."/>
            <person name="Copeland A."/>
            <person name="Barry K.W."/>
            <person name="Cichocki N."/>
            <person name="Veneault-Fourrey C."/>
            <person name="LaButti K."/>
            <person name="Lindquist E.A."/>
            <person name="Lipzen A."/>
            <person name="Lundell T."/>
            <person name="Morin E."/>
            <person name="Murat C."/>
            <person name="Riley R."/>
            <person name="Ohm R."/>
            <person name="Sun H."/>
            <person name="Tunlid A."/>
            <person name="Henrissat B."/>
            <person name="Grigoriev I.V."/>
            <person name="Hibbett D.S."/>
            <person name="Martin F."/>
        </authorList>
    </citation>
    <scope>NUCLEOTIDE SEQUENCE [LARGE SCALE GENOMIC DNA]</scope>
    <source>
        <strain evidence="2">Ve08.2h10</strain>
    </source>
</reference>
<gene>
    <name evidence="1" type="ORF">PAXRUDRAFT_833317</name>
</gene>
<name>A0A0D0CYW0_9AGAM</name>
<accession>A0A0D0CYW0</accession>
<dbReference type="AlphaFoldDB" id="A0A0D0CYW0"/>
<sequence length="53" mass="6069">QELSMMDCLDSFKDTSKKVHDYNRMQSKEHMKRLGGVIRSMKSGTDGYIISGK</sequence>